<dbReference type="PANTHER" id="PTHR42928">
    <property type="entry name" value="TRICARBOXYLATE-BINDING PROTEIN"/>
    <property type="match status" value="1"/>
</dbReference>
<dbReference type="InterPro" id="IPR005064">
    <property type="entry name" value="BUG"/>
</dbReference>
<proteinExistence type="inferred from homology"/>
<comment type="similarity">
    <text evidence="1">Belongs to the UPF0065 (bug) family.</text>
</comment>
<comment type="caution">
    <text evidence="3">The sequence shown here is derived from an EMBL/GenBank/DDBJ whole genome shotgun (WGS) entry which is preliminary data.</text>
</comment>
<keyword evidence="2" id="KW-0732">Signal</keyword>
<dbReference type="AlphaFoldDB" id="A0A5C8PKK7"/>
<feature type="chain" id="PRO_5022815553" evidence="2">
    <location>
        <begin position="24"/>
        <end position="323"/>
    </location>
</feature>
<reference evidence="3 4" key="1">
    <citation type="submission" date="2019-06" db="EMBL/GenBank/DDBJ databases">
        <title>New taxonomy in bacterial strain CC-CFT640, isolated from vineyard.</title>
        <authorList>
            <person name="Lin S.-Y."/>
            <person name="Tsai C.-F."/>
            <person name="Young C.-C."/>
        </authorList>
    </citation>
    <scope>NUCLEOTIDE SEQUENCE [LARGE SCALE GENOMIC DNA]</scope>
    <source>
        <strain evidence="3 4">CC-CFT640</strain>
    </source>
</reference>
<organism evidence="3 4">
    <name type="scientific">Vineibacter terrae</name>
    <dbReference type="NCBI Taxonomy" id="2586908"/>
    <lineage>
        <taxon>Bacteria</taxon>
        <taxon>Pseudomonadati</taxon>
        <taxon>Pseudomonadota</taxon>
        <taxon>Alphaproteobacteria</taxon>
        <taxon>Hyphomicrobiales</taxon>
        <taxon>Vineibacter</taxon>
    </lineage>
</organism>
<keyword evidence="4" id="KW-1185">Reference proteome</keyword>
<dbReference type="InterPro" id="IPR042100">
    <property type="entry name" value="Bug_dom1"/>
</dbReference>
<accession>A0A5C8PKK7</accession>
<evidence type="ECO:0000313" key="4">
    <source>
        <dbReference type="Proteomes" id="UP000321638"/>
    </source>
</evidence>
<dbReference type="SUPFAM" id="SSF53850">
    <property type="entry name" value="Periplasmic binding protein-like II"/>
    <property type="match status" value="1"/>
</dbReference>
<dbReference type="Proteomes" id="UP000321638">
    <property type="component" value="Unassembled WGS sequence"/>
</dbReference>
<feature type="signal peptide" evidence="2">
    <location>
        <begin position="1"/>
        <end position="23"/>
    </location>
</feature>
<evidence type="ECO:0000256" key="2">
    <source>
        <dbReference type="SAM" id="SignalP"/>
    </source>
</evidence>
<gene>
    <name evidence="3" type="ORF">FHP25_16850</name>
</gene>
<dbReference type="RefSeq" id="WP_147848113.1">
    <property type="nucleotide sequence ID" value="NZ_VDUZ01000018.1"/>
</dbReference>
<dbReference type="InterPro" id="IPR006311">
    <property type="entry name" value="TAT_signal"/>
</dbReference>
<name>A0A5C8PKK7_9HYPH</name>
<dbReference type="OrthoDB" id="7374856at2"/>
<dbReference type="PIRSF" id="PIRSF017082">
    <property type="entry name" value="YflP"/>
    <property type="match status" value="1"/>
</dbReference>
<protein>
    <submittedName>
        <fullName evidence="3">Tripartite tricarboxylate transporter substrate binding protein</fullName>
    </submittedName>
</protein>
<dbReference type="PANTHER" id="PTHR42928:SF5">
    <property type="entry name" value="BLR1237 PROTEIN"/>
    <property type="match status" value="1"/>
</dbReference>
<evidence type="ECO:0000313" key="3">
    <source>
        <dbReference type="EMBL" id="TXL74434.1"/>
    </source>
</evidence>
<dbReference type="PROSITE" id="PS51318">
    <property type="entry name" value="TAT"/>
    <property type="match status" value="1"/>
</dbReference>
<dbReference type="Pfam" id="PF03401">
    <property type="entry name" value="TctC"/>
    <property type="match status" value="1"/>
</dbReference>
<evidence type="ECO:0000256" key="1">
    <source>
        <dbReference type="ARBA" id="ARBA00006987"/>
    </source>
</evidence>
<sequence>MPFHRRSFLAGLSLLAAAPAARAQSWPAKPIRLVVPYPAGGSTDVLARVIAERLTATLGQQVIVDNKPGASGNLGSDLVAKAPADGYTLVMGNNATHATNQSLFPNHPYDAAKDFAPIALVAGVTHVLVVHPDVPATDIRGFVAWAKAQGGKVNYASTGNGSASHLTMELFKGLAKIDLTHVPYKGTAPAVQDLVSGQVSTSFQTMPSVIGQIRAGKLRPLATTGKARAPALPGVPTVAETLFPGFESDAWFALFAPAGMPADIVTRLNGDILKAMALPEVKDVAAKAGFEVITSSPAELGTFVRAEIEKWAKVVKASGATVD</sequence>
<dbReference type="CDD" id="cd13578">
    <property type="entry name" value="PBP2_Bug27"/>
    <property type="match status" value="1"/>
</dbReference>
<dbReference type="Gene3D" id="3.40.190.10">
    <property type="entry name" value="Periplasmic binding protein-like II"/>
    <property type="match status" value="1"/>
</dbReference>
<dbReference type="Gene3D" id="3.40.190.150">
    <property type="entry name" value="Bordetella uptake gene, domain 1"/>
    <property type="match status" value="1"/>
</dbReference>
<dbReference type="EMBL" id="VDUZ01000018">
    <property type="protein sequence ID" value="TXL74434.1"/>
    <property type="molecule type" value="Genomic_DNA"/>
</dbReference>